<dbReference type="PANTHER" id="PTHR43265">
    <property type="entry name" value="ESTERASE ESTD"/>
    <property type="match status" value="1"/>
</dbReference>
<feature type="signal peptide" evidence="3">
    <location>
        <begin position="1"/>
        <end position="46"/>
    </location>
</feature>
<name>A0ABQ8UHC5_9EUKA</name>
<comment type="caution">
    <text evidence="4">The sequence shown here is derived from an EMBL/GenBank/DDBJ whole genome shotgun (WGS) entry which is preliminary data.</text>
</comment>
<feature type="region of interest" description="Disordered" evidence="1">
    <location>
        <begin position="1"/>
        <end position="21"/>
    </location>
</feature>
<evidence type="ECO:0000256" key="2">
    <source>
        <dbReference type="SAM" id="Phobius"/>
    </source>
</evidence>
<dbReference type="EMBL" id="JAPMOS010000038">
    <property type="protein sequence ID" value="KAJ4457836.1"/>
    <property type="molecule type" value="Genomic_DNA"/>
</dbReference>
<gene>
    <name evidence="4" type="ORF">PAPYR_6508</name>
</gene>
<reference evidence="4" key="1">
    <citation type="journal article" date="2022" name="bioRxiv">
        <title>Genomics of Preaxostyla Flagellates Illuminates Evolutionary Transitions and the Path Towards Mitochondrial Loss.</title>
        <authorList>
            <person name="Novak L.V.F."/>
            <person name="Treitli S.C."/>
            <person name="Pyrih J."/>
            <person name="Halakuc P."/>
            <person name="Pipaliya S.V."/>
            <person name="Vacek V."/>
            <person name="Brzon O."/>
            <person name="Soukal P."/>
            <person name="Eme L."/>
            <person name="Dacks J.B."/>
            <person name="Karnkowska A."/>
            <person name="Elias M."/>
            <person name="Hampl V."/>
        </authorList>
    </citation>
    <scope>NUCLEOTIDE SEQUENCE</scope>
    <source>
        <strain evidence="4">RCP-MX</strain>
    </source>
</reference>
<keyword evidence="2" id="KW-0472">Membrane</keyword>
<evidence type="ECO:0000313" key="4">
    <source>
        <dbReference type="EMBL" id="KAJ4457836.1"/>
    </source>
</evidence>
<dbReference type="InterPro" id="IPR029058">
    <property type="entry name" value="AB_hydrolase_fold"/>
</dbReference>
<accession>A0ABQ8UHC5</accession>
<keyword evidence="2" id="KW-0812">Transmembrane</keyword>
<dbReference type="SUPFAM" id="SSF53474">
    <property type="entry name" value="alpha/beta-Hydrolases"/>
    <property type="match status" value="1"/>
</dbReference>
<dbReference type="PANTHER" id="PTHR43265:SF1">
    <property type="entry name" value="ESTERASE ESTD"/>
    <property type="match status" value="1"/>
</dbReference>
<proteinExistence type="predicted"/>
<keyword evidence="2" id="KW-1133">Transmembrane helix</keyword>
<dbReference type="Gene3D" id="3.40.50.1820">
    <property type="entry name" value="alpha/beta hydrolase"/>
    <property type="match status" value="1"/>
</dbReference>
<organism evidence="4 5">
    <name type="scientific">Paratrimastix pyriformis</name>
    <dbReference type="NCBI Taxonomy" id="342808"/>
    <lineage>
        <taxon>Eukaryota</taxon>
        <taxon>Metamonada</taxon>
        <taxon>Preaxostyla</taxon>
        <taxon>Paratrimastigidae</taxon>
        <taxon>Paratrimastix</taxon>
    </lineage>
</organism>
<keyword evidence="5" id="KW-1185">Reference proteome</keyword>
<evidence type="ECO:0000313" key="5">
    <source>
        <dbReference type="Proteomes" id="UP001141327"/>
    </source>
</evidence>
<keyword evidence="3" id="KW-0732">Signal</keyword>
<dbReference type="Proteomes" id="UP001141327">
    <property type="component" value="Unassembled WGS sequence"/>
</dbReference>
<feature type="compositionally biased region" description="Basic residues" evidence="1">
    <location>
        <begin position="1"/>
        <end position="10"/>
    </location>
</feature>
<evidence type="ECO:0000256" key="1">
    <source>
        <dbReference type="SAM" id="MobiDB-lite"/>
    </source>
</evidence>
<feature type="chain" id="PRO_5047520507" evidence="3">
    <location>
        <begin position="47"/>
        <end position="456"/>
    </location>
</feature>
<evidence type="ECO:0000256" key="3">
    <source>
        <dbReference type="SAM" id="SignalP"/>
    </source>
</evidence>
<protein>
    <submittedName>
        <fullName evidence="4">Uncharacterized protein</fullName>
    </submittedName>
</protein>
<feature type="transmembrane region" description="Helical" evidence="2">
    <location>
        <begin position="411"/>
        <end position="436"/>
    </location>
</feature>
<dbReference type="InterPro" id="IPR053145">
    <property type="entry name" value="AB_hydrolase_Est10"/>
</dbReference>
<sequence length="456" mass="49445">MPHFFWHRQHGSPFRNSSARRTHPTPGIAAMLRSIVFLLALSLGLALETKVDVPVSDTLSLPGYLTLPSGATPLLGVVLIHGAGTFDADLTMDLQFANGSVAHPMFFRDIANYLEKSGVAVLRYTKRSQWCLDNWETCQSKQMTISSLTDFENDAVGAVKFLQQKIDPQGQIALLAYDQGADFAPRVASRVVGVRNLILVGGMGTPVRKLVETQLSSMVAEETAQVDYYTAQGLTEEAEMATRSLEHVKGTLANCSKMFADIEVAGSSSQSCQAPEMQQEWLTWAQATTDKARYEALLSATRKQQKALRVLALNGASDWSVPTALVAPLHELLLRMQAAGQLAVETIVADLLDHNMMISDAHEGPSIAPQVLDFIEDFLCIDVALGDITNPTHRSLCTAPKTPLFDSGLEVAAFIMALLGILISISAVALTLVVCFRRPKATFTPLTAQDFSGPAE</sequence>